<gene>
    <name evidence="2" type="ORF">GCM10011585_22890</name>
</gene>
<feature type="region of interest" description="Disordered" evidence="1">
    <location>
        <begin position="1"/>
        <end position="51"/>
    </location>
</feature>
<dbReference type="AlphaFoldDB" id="A0A917HIC8"/>
<dbReference type="RefSeq" id="WP_188554440.1">
    <property type="nucleotide sequence ID" value="NZ_JAGSYJ010000002.1"/>
</dbReference>
<evidence type="ECO:0000313" key="2">
    <source>
        <dbReference type="EMBL" id="GGG79051.1"/>
    </source>
</evidence>
<organism evidence="2 3">
    <name type="scientific">Edaphobacter dinghuensis</name>
    <dbReference type="NCBI Taxonomy" id="1560005"/>
    <lineage>
        <taxon>Bacteria</taxon>
        <taxon>Pseudomonadati</taxon>
        <taxon>Acidobacteriota</taxon>
        <taxon>Terriglobia</taxon>
        <taxon>Terriglobales</taxon>
        <taxon>Acidobacteriaceae</taxon>
        <taxon>Edaphobacter</taxon>
    </lineage>
</organism>
<dbReference type="Proteomes" id="UP000647241">
    <property type="component" value="Unassembled WGS sequence"/>
</dbReference>
<name>A0A917HIC8_9BACT</name>
<reference evidence="2" key="1">
    <citation type="journal article" date="2014" name="Int. J. Syst. Evol. Microbiol.">
        <title>Complete genome sequence of Corynebacterium casei LMG S-19264T (=DSM 44701T), isolated from a smear-ripened cheese.</title>
        <authorList>
            <consortium name="US DOE Joint Genome Institute (JGI-PGF)"/>
            <person name="Walter F."/>
            <person name="Albersmeier A."/>
            <person name="Kalinowski J."/>
            <person name="Ruckert C."/>
        </authorList>
    </citation>
    <scope>NUCLEOTIDE SEQUENCE</scope>
    <source>
        <strain evidence="2">CGMCC 1.12997</strain>
    </source>
</reference>
<protein>
    <submittedName>
        <fullName evidence="2">Uncharacterized protein</fullName>
    </submittedName>
</protein>
<feature type="compositionally biased region" description="Basic and acidic residues" evidence="1">
    <location>
        <begin position="30"/>
        <end position="41"/>
    </location>
</feature>
<evidence type="ECO:0000313" key="3">
    <source>
        <dbReference type="Proteomes" id="UP000647241"/>
    </source>
</evidence>
<keyword evidence="3" id="KW-1185">Reference proteome</keyword>
<proteinExistence type="predicted"/>
<dbReference type="EMBL" id="BMGT01000002">
    <property type="protein sequence ID" value="GGG79051.1"/>
    <property type="molecule type" value="Genomic_DNA"/>
</dbReference>
<accession>A0A917HIC8</accession>
<reference evidence="2" key="2">
    <citation type="submission" date="2020-09" db="EMBL/GenBank/DDBJ databases">
        <authorList>
            <person name="Sun Q."/>
            <person name="Zhou Y."/>
        </authorList>
    </citation>
    <scope>NUCLEOTIDE SEQUENCE</scope>
    <source>
        <strain evidence="2">CGMCC 1.12997</strain>
    </source>
</reference>
<comment type="caution">
    <text evidence="2">The sequence shown here is derived from an EMBL/GenBank/DDBJ whole genome shotgun (WGS) entry which is preliminary data.</text>
</comment>
<sequence>MEEQQSQAAAPPPDPAKASAENAERKRKRQALELQRERVLSERTSNPHRRSALELALADIEEKLSELGWTIHM</sequence>
<evidence type="ECO:0000256" key="1">
    <source>
        <dbReference type="SAM" id="MobiDB-lite"/>
    </source>
</evidence>